<dbReference type="EMBL" id="GADI01002630">
    <property type="protein sequence ID" value="JAA71178.1"/>
    <property type="molecule type" value="mRNA"/>
</dbReference>
<proteinExistence type="evidence at transcript level"/>
<reference evidence="2" key="1">
    <citation type="submission" date="2012-12" db="EMBL/GenBank/DDBJ databases">
        <title>Identification and characterization of a phenylalanine ammonia-lyase gene family in Isatis indigotica Fort.</title>
        <authorList>
            <person name="Liu Q."/>
            <person name="Chen J."/>
            <person name="Zhou X."/>
            <person name="Di P."/>
            <person name="Xiao Y."/>
            <person name="Xuan H."/>
            <person name="Zhang L."/>
            <person name="Chen W."/>
        </authorList>
    </citation>
    <scope>NUCLEOTIDE SEQUENCE</scope>
    <source>
        <tissue evidence="2">Salivary gland</tissue>
    </source>
</reference>
<sequence>MQLVVFAVVLILPPFLSGDLSSSITEVSDECEFYIREGGDSFCSNHKSEYKTFDLSACTVICENGDQPEFPKGICSGGKLDCTSEKAKQLQDWLLNIWKRSA</sequence>
<name>A0A0K8RJX6_IXORI</name>
<feature type="chain" id="PRO_5005518592" evidence="1">
    <location>
        <begin position="19"/>
        <end position="102"/>
    </location>
</feature>
<evidence type="ECO:0000256" key="1">
    <source>
        <dbReference type="SAM" id="SignalP"/>
    </source>
</evidence>
<keyword evidence="1" id="KW-0732">Signal</keyword>
<protein>
    <submittedName>
        <fullName evidence="2">Putative ixodes 10 kDa peptide protein</fullName>
    </submittedName>
</protein>
<organism evidence="2">
    <name type="scientific">Ixodes ricinus</name>
    <name type="common">Common tick</name>
    <name type="synonym">Acarus ricinus</name>
    <dbReference type="NCBI Taxonomy" id="34613"/>
    <lineage>
        <taxon>Eukaryota</taxon>
        <taxon>Metazoa</taxon>
        <taxon>Ecdysozoa</taxon>
        <taxon>Arthropoda</taxon>
        <taxon>Chelicerata</taxon>
        <taxon>Arachnida</taxon>
        <taxon>Acari</taxon>
        <taxon>Parasitiformes</taxon>
        <taxon>Ixodida</taxon>
        <taxon>Ixodoidea</taxon>
        <taxon>Ixodidae</taxon>
        <taxon>Ixodinae</taxon>
        <taxon>Ixodes</taxon>
    </lineage>
</organism>
<evidence type="ECO:0000313" key="2">
    <source>
        <dbReference type="EMBL" id="JAA71178.1"/>
    </source>
</evidence>
<dbReference type="AlphaFoldDB" id="A0A0K8RJX6"/>
<feature type="signal peptide" evidence="1">
    <location>
        <begin position="1"/>
        <end position="18"/>
    </location>
</feature>
<accession>A0A0K8RJX6</accession>